<evidence type="ECO:0000313" key="3">
    <source>
        <dbReference type="EMBL" id="PVZ93187.1"/>
    </source>
</evidence>
<feature type="region of interest" description="Disordered" evidence="1">
    <location>
        <begin position="37"/>
        <end position="66"/>
    </location>
</feature>
<organism evidence="3 4">
    <name type="scientific">Amnibacterium flavum</name>
    <dbReference type="NCBI Taxonomy" id="2173173"/>
    <lineage>
        <taxon>Bacteria</taxon>
        <taxon>Bacillati</taxon>
        <taxon>Actinomycetota</taxon>
        <taxon>Actinomycetes</taxon>
        <taxon>Micrococcales</taxon>
        <taxon>Microbacteriaceae</taxon>
        <taxon>Amnibacterium</taxon>
    </lineage>
</organism>
<evidence type="ECO:0000313" key="4">
    <source>
        <dbReference type="Proteomes" id="UP000244893"/>
    </source>
</evidence>
<feature type="compositionally biased region" description="Polar residues" evidence="1">
    <location>
        <begin position="37"/>
        <end position="53"/>
    </location>
</feature>
<comment type="caution">
    <text evidence="3">The sequence shown here is derived from an EMBL/GenBank/DDBJ whole genome shotgun (WGS) entry which is preliminary data.</text>
</comment>
<evidence type="ECO:0000256" key="2">
    <source>
        <dbReference type="SAM" id="Phobius"/>
    </source>
</evidence>
<name>A0A2V1HS98_9MICO</name>
<feature type="transmembrane region" description="Helical" evidence="2">
    <location>
        <begin position="12"/>
        <end position="33"/>
    </location>
</feature>
<accession>A0A2V1HS98</accession>
<keyword evidence="4" id="KW-1185">Reference proteome</keyword>
<dbReference type="Proteomes" id="UP000244893">
    <property type="component" value="Unassembled WGS sequence"/>
</dbReference>
<evidence type="ECO:0000256" key="1">
    <source>
        <dbReference type="SAM" id="MobiDB-lite"/>
    </source>
</evidence>
<keyword evidence="2" id="KW-1133">Transmembrane helix</keyword>
<reference evidence="3 4" key="1">
    <citation type="submission" date="2018-05" db="EMBL/GenBank/DDBJ databases">
        <title>Amnibacterium sp. M8JJ-5, whole genome shotgun sequence.</title>
        <authorList>
            <person name="Tuo L."/>
        </authorList>
    </citation>
    <scope>NUCLEOTIDE SEQUENCE [LARGE SCALE GENOMIC DNA]</scope>
    <source>
        <strain evidence="3 4">M8JJ-5</strain>
    </source>
</reference>
<dbReference type="OrthoDB" id="5116452at2"/>
<keyword evidence="2" id="KW-0472">Membrane</keyword>
<proteinExistence type="predicted"/>
<keyword evidence="2" id="KW-0812">Transmembrane</keyword>
<sequence>MSAELKPPRGRGGWIILAVILAVAAIVAAAVVYGSNSSTDATVPTQSQSTSATPGEVGNAGADVQPTGCLGGEARDADMLLSAQRAAPHTTNGATELAASFVRWMQRSPLPPADGINTVQSSLITSRIDVASYLAHGPDFASGLVEDGQDFYMSTIGGVWLLDSANPDAVTVSIGTAYVIDGALSPRYVSSVTVALAWDNGQWRIDGFKGTRTTETLFAAGTKFTEGC</sequence>
<gene>
    <name evidence="3" type="ORF">DDQ50_16825</name>
</gene>
<dbReference type="RefSeq" id="WP_116757953.1">
    <property type="nucleotide sequence ID" value="NZ_JBHUEX010000003.1"/>
</dbReference>
<dbReference type="AlphaFoldDB" id="A0A2V1HS98"/>
<dbReference type="EMBL" id="QEOP01000006">
    <property type="protein sequence ID" value="PVZ93187.1"/>
    <property type="molecule type" value="Genomic_DNA"/>
</dbReference>
<protein>
    <submittedName>
        <fullName evidence="3">Uncharacterized protein</fullName>
    </submittedName>
</protein>